<comment type="catalytic activity">
    <reaction evidence="13">
        <text>N-terminal L-seryl-[histone H4] + acetyl-CoA = N-terminal N(alpha)-acetyl-L-seryl-[histone H4] + CoA + H(+)</text>
        <dbReference type="Rhea" id="RHEA:50596"/>
        <dbReference type="Rhea" id="RHEA-COMP:12740"/>
        <dbReference type="Rhea" id="RHEA-COMP:12743"/>
        <dbReference type="ChEBI" id="CHEBI:15378"/>
        <dbReference type="ChEBI" id="CHEBI:57287"/>
        <dbReference type="ChEBI" id="CHEBI:57288"/>
        <dbReference type="ChEBI" id="CHEBI:64738"/>
        <dbReference type="ChEBI" id="CHEBI:83690"/>
        <dbReference type="EC" id="2.3.1.257"/>
    </reaction>
</comment>
<gene>
    <name evidence="17" type="ORF">CCH79_00011620</name>
</gene>
<dbReference type="PANTHER" id="PTHR20531:SF1">
    <property type="entry name" value="N-ALPHA-ACETYLTRANSFERASE 40"/>
    <property type="match status" value="1"/>
</dbReference>
<dbReference type="InterPro" id="IPR039949">
    <property type="entry name" value="NAA40"/>
</dbReference>
<evidence type="ECO:0000259" key="16">
    <source>
        <dbReference type="PROSITE" id="PS51186"/>
    </source>
</evidence>
<dbReference type="InterPro" id="IPR000182">
    <property type="entry name" value="GNAT_dom"/>
</dbReference>
<comment type="caution">
    <text evidence="17">The sequence shown here is derived from an EMBL/GenBank/DDBJ whole genome shotgun (WGS) entry which is preliminary data.</text>
</comment>
<sequence length="308" mass="35962">MDPNATEMRRENLLEAAKDLRLAEVHLPARKPNTGIVKIKRKSNKAKEKKARRLEERAAMDAVCAKVDAANKLDDPLAAFPAFKKYDRHGLNLQIECKRVTSLNPLAVEWAFELTRANMQTLYEQSEWGWKEREKREEMNDERAWYLLARDADSTPLAFSHFRFDVECGEEVLYCYEVQLESKVRRKGLGKFLIQILQLIANSTQMKKVMLTVFKHNHGAYQFFREALQNKNKHTQNRILKKAYQHQDFHLRLVSDAVQSPNPEKRSVIHTQLSKVVAHQWQQPPQWPPPWVWPADASPCLVRLLRIS</sequence>
<evidence type="ECO:0000256" key="10">
    <source>
        <dbReference type="ARBA" id="ARBA00023288"/>
    </source>
</evidence>
<comment type="similarity">
    <text evidence="3">Belongs to the acetyltransferase family. NAA40 subfamily.</text>
</comment>
<keyword evidence="18" id="KW-1185">Reference proteome</keyword>
<dbReference type="GO" id="GO:0010485">
    <property type="term" value="F:histone H4 acetyltransferase activity"/>
    <property type="evidence" value="ECO:0007669"/>
    <property type="project" value="InterPro"/>
</dbReference>
<evidence type="ECO:0000313" key="18">
    <source>
        <dbReference type="Proteomes" id="UP000250572"/>
    </source>
</evidence>
<keyword evidence="7" id="KW-0808">Transferase</keyword>
<evidence type="ECO:0000256" key="9">
    <source>
        <dbReference type="ARBA" id="ARBA00023242"/>
    </source>
</evidence>
<dbReference type="EMBL" id="NHOQ01001086">
    <property type="protein sequence ID" value="PWA27160.1"/>
    <property type="molecule type" value="Genomic_DNA"/>
</dbReference>
<dbReference type="STRING" id="33528.ENSGAFP00000022207"/>
<evidence type="ECO:0000256" key="6">
    <source>
        <dbReference type="ARBA" id="ARBA00022490"/>
    </source>
</evidence>
<keyword evidence="11" id="KW-0012">Acyltransferase</keyword>
<keyword evidence="9" id="KW-0539">Nucleus</keyword>
<dbReference type="FunFam" id="3.40.630.30:FF:000033">
    <property type="entry name" value="N-alpha-acetyltransferase 40 isoform X1"/>
    <property type="match status" value="1"/>
</dbReference>
<keyword evidence="6" id="KW-0963">Cytoplasm</keyword>
<evidence type="ECO:0000256" key="3">
    <source>
        <dbReference type="ARBA" id="ARBA00008870"/>
    </source>
</evidence>
<dbReference type="InterPro" id="IPR016181">
    <property type="entry name" value="Acyl_CoA_acyltransferase"/>
</dbReference>
<dbReference type="PROSITE" id="PS51186">
    <property type="entry name" value="GNAT"/>
    <property type="match status" value="1"/>
</dbReference>
<evidence type="ECO:0000256" key="2">
    <source>
        <dbReference type="ARBA" id="ARBA00004496"/>
    </source>
</evidence>
<dbReference type="GO" id="GO:0005737">
    <property type="term" value="C:cytoplasm"/>
    <property type="evidence" value="ECO:0007669"/>
    <property type="project" value="UniProtKB-SubCell"/>
</dbReference>
<keyword evidence="8" id="KW-0519">Myristate</keyword>
<dbReference type="Gene3D" id="3.40.630.30">
    <property type="match status" value="1"/>
</dbReference>
<reference evidence="17 18" key="1">
    <citation type="journal article" date="2018" name="G3 (Bethesda)">
        <title>A High-Quality Reference Genome for the Invasive Mosquitofish Gambusia affinis Using a Chicago Library.</title>
        <authorList>
            <person name="Hoffberg S.L."/>
            <person name="Troendle N.J."/>
            <person name="Glenn T.C."/>
            <person name="Mahmud O."/>
            <person name="Louha S."/>
            <person name="Chalopin D."/>
            <person name="Bennetzen J.L."/>
            <person name="Mauricio R."/>
        </authorList>
    </citation>
    <scope>NUCLEOTIDE SEQUENCE [LARGE SCALE GENOMIC DNA]</scope>
    <source>
        <strain evidence="17">NE01/NJP1002.9</strain>
        <tissue evidence="17">Muscle</tissue>
    </source>
</reference>
<comment type="subcellular location">
    <subcellularLocation>
        <location evidence="2">Cytoplasm</location>
    </subcellularLocation>
    <subcellularLocation>
        <location evidence="1">Nucleus</location>
    </subcellularLocation>
</comment>
<comment type="catalytic activity">
    <reaction evidence="12">
        <text>N-terminal L-seryl-[histone H2A] + acetyl-CoA = N-terminal N(alpha)-acetyl-L-seryl-[histone H2A] + CoA + H(+)</text>
        <dbReference type="Rhea" id="RHEA:50600"/>
        <dbReference type="Rhea" id="RHEA-COMP:12742"/>
        <dbReference type="Rhea" id="RHEA-COMP:12744"/>
        <dbReference type="ChEBI" id="CHEBI:15378"/>
        <dbReference type="ChEBI" id="CHEBI:57287"/>
        <dbReference type="ChEBI" id="CHEBI:57288"/>
        <dbReference type="ChEBI" id="CHEBI:64738"/>
        <dbReference type="ChEBI" id="CHEBI:83690"/>
        <dbReference type="EC" id="2.3.1.257"/>
    </reaction>
</comment>
<evidence type="ECO:0000256" key="15">
    <source>
        <dbReference type="ARBA" id="ARBA00082154"/>
    </source>
</evidence>
<dbReference type="SUPFAM" id="SSF55729">
    <property type="entry name" value="Acyl-CoA N-acyltransferases (Nat)"/>
    <property type="match status" value="1"/>
</dbReference>
<keyword evidence="10" id="KW-0449">Lipoprotein</keyword>
<dbReference type="PANTHER" id="PTHR20531">
    <property type="entry name" value="N-ALPHA-ACETYLTRANSFERASE 40"/>
    <property type="match status" value="1"/>
</dbReference>
<evidence type="ECO:0000256" key="1">
    <source>
        <dbReference type="ARBA" id="ARBA00004123"/>
    </source>
</evidence>
<evidence type="ECO:0000256" key="11">
    <source>
        <dbReference type="ARBA" id="ARBA00023315"/>
    </source>
</evidence>
<dbReference type="EC" id="2.3.1.257" evidence="4"/>
<feature type="domain" description="N-acetyltransferase" evidence="16">
    <location>
        <begin position="101"/>
        <end position="258"/>
    </location>
</feature>
<accession>A0A315VUX3</accession>
<evidence type="ECO:0000256" key="8">
    <source>
        <dbReference type="ARBA" id="ARBA00022707"/>
    </source>
</evidence>
<protein>
    <recommendedName>
        <fullName evidence="5">N-alpha-acetyltransferase 40</fullName>
        <ecNumber evidence="4">2.3.1.257</ecNumber>
    </recommendedName>
    <alternativeName>
        <fullName evidence="14">N-acetyltransferase 11</fullName>
    </alternativeName>
    <alternativeName>
        <fullName evidence="15">N-alpha-acetyltransferase D</fullName>
    </alternativeName>
</protein>
<evidence type="ECO:0000256" key="7">
    <source>
        <dbReference type="ARBA" id="ARBA00022679"/>
    </source>
</evidence>
<evidence type="ECO:0000256" key="13">
    <source>
        <dbReference type="ARBA" id="ARBA00049524"/>
    </source>
</evidence>
<dbReference type="GO" id="GO:0005634">
    <property type="term" value="C:nucleus"/>
    <property type="evidence" value="ECO:0007669"/>
    <property type="project" value="UniProtKB-SubCell"/>
</dbReference>
<dbReference type="GO" id="GO:0043998">
    <property type="term" value="F:histone H2A acetyltransferase activity"/>
    <property type="evidence" value="ECO:0007669"/>
    <property type="project" value="InterPro"/>
</dbReference>
<proteinExistence type="inferred from homology"/>
<dbReference type="GO" id="GO:1990189">
    <property type="term" value="F:protein N-terminal-serine acetyltransferase activity"/>
    <property type="evidence" value="ECO:0007669"/>
    <property type="project" value="UniProtKB-EC"/>
</dbReference>
<evidence type="ECO:0000313" key="17">
    <source>
        <dbReference type="EMBL" id="PWA27160.1"/>
    </source>
</evidence>
<evidence type="ECO:0000256" key="14">
    <source>
        <dbReference type="ARBA" id="ARBA00079213"/>
    </source>
</evidence>
<evidence type="ECO:0000256" key="4">
    <source>
        <dbReference type="ARBA" id="ARBA00012950"/>
    </source>
</evidence>
<organism evidence="17 18">
    <name type="scientific">Gambusia affinis</name>
    <name type="common">Western mosquitofish</name>
    <name type="synonym">Heterandria affinis</name>
    <dbReference type="NCBI Taxonomy" id="33528"/>
    <lineage>
        <taxon>Eukaryota</taxon>
        <taxon>Metazoa</taxon>
        <taxon>Chordata</taxon>
        <taxon>Craniata</taxon>
        <taxon>Vertebrata</taxon>
        <taxon>Euteleostomi</taxon>
        <taxon>Actinopterygii</taxon>
        <taxon>Neopterygii</taxon>
        <taxon>Teleostei</taxon>
        <taxon>Neoteleostei</taxon>
        <taxon>Acanthomorphata</taxon>
        <taxon>Ovalentaria</taxon>
        <taxon>Atherinomorphae</taxon>
        <taxon>Cyprinodontiformes</taxon>
        <taxon>Poeciliidae</taxon>
        <taxon>Poeciliinae</taxon>
        <taxon>Gambusia</taxon>
    </lineage>
</organism>
<dbReference type="Pfam" id="PF00583">
    <property type="entry name" value="Acetyltransf_1"/>
    <property type="match status" value="1"/>
</dbReference>
<evidence type="ECO:0000256" key="12">
    <source>
        <dbReference type="ARBA" id="ARBA00047821"/>
    </source>
</evidence>
<dbReference type="AlphaFoldDB" id="A0A315VUX3"/>
<evidence type="ECO:0000256" key="5">
    <source>
        <dbReference type="ARBA" id="ARBA00015043"/>
    </source>
</evidence>
<name>A0A315VUX3_GAMAF</name>
<dbReference type="Proteomes" id="UP000250572">
    <property type="component" value="Unassembled WGS sequence"/>
</dbReference>